<keyword evidence="8 13" id="KW-0479">Metal-binding</keyword>
<comment type="subcellular location">
    <subcellularLocation>
        <location evidence="1">Cell inner membrane</location>
        <topology evidence="1">Multi-pass membrane protein</topology>
    </subcellularLocation>
</comment>
<reference evidence="15" key="1">
    <citation type="submission" date="2017-12" db="EMBL/GenBank/DDBJ databases">
        <authorList>
            <person name="Hurst M.R.H."/>
        </authorList>
    </citation>
    <scope>NUCLEOTIDE SEQUENCE [LARGE SCALE GENOMIC DNA]</scope>
    <source>
        <strain evidence="15">FI11154</strain>
    </source>
</reference>
<accession>A0A2P9HHC0</accession>
<evidence type="ECO:0000256" key="10">
    <source>
        <dbReference type="ARBA" id="ARBA00022989"/>
    </source>
</evidence>
<dbReference type="GO" id="GO:0009055">
    <property type="term" value="F:electron transfer activity"/>
    <property type="evidence" value="ECO:0007669"/>
    <property type="project" value="UniProtKB-UniRule"/>
</dbReference>
<gene>
    <name evidence="14" type="ORF">HKX02_04035</name>
    <name evidence="15" type="ORF">OHAE_3436</name>
</gene>
<dbReference type="EC" id="1.10.3.-" evidence="15"/>
<keyword evidence="10 13" id="KW-1133">Transmembrane helix</keyword>
<reference evidence="16" key="2">
    <citation type="submission" date="2017-12" db="EMBL/GenBank/DDBJ databases">
        <authorList>
            <person name="Diaz M."/>
        </authorList>
    </citation>
    <scope>NUCLEOTIDE SEQUENCE [LARGE SCALE GENOMIC DNA]</scope>
    <source>
        <strain evidence="16">FI11154</strain>
    </source>
</reference>
<feature type="transmembrane region" description="Helical" evidence="13">
    <location>
        <begin position="393"/>
        <end position="415"/>
    </location>
</feature>
<evidence type="ECO:0000256" key="3">
    <source>
        <dbReference type="ARBA" id="ARBA00022448"/>
    </source>
</evidence>
<evidence type="ECO:0000313" key="15">
    <source>
        <dbReference type="EMBL" id="SPL63504.1"/>
    </source>
</evidence>
<evidence type="ECO:0000256" key="5">
    <source>
        <dbReference type="ARBA" id="ARBA00022519"/>
    </source>
</evidence>
<evidence type="ECO:0000256" key="11">
    <source>
        <dbReference type="ARBA" id="ARBA00023004"/>
    </source>
</evidence>
<dbReference type="PANTHER" id="PTHR30365">
    <property type="entry name" value="CYTOCHROME D UBIQUINOL OXIDASE"/>
    <property type="match status" value="1"/>
</dbReference>
<evidence type="ECO:0000256" key="13">
    <source>
        <dbReference type="PIRNR" id="PIRNR006446"/>
    </source>
</evidence>
<dbReference type="GO" id="GO:0019646">
    <property type="term" value="P:aerobic electron transport chain"/>
    <property type="evidence" value="ECO:0007669"/>
    <property type="project" value="InterPro"/>
</dbReference>
<keyword evidence="6 13" id="KW-0349">Heme</keyword>
<evidence type="ECO:0000256" key="6">
    <source>
        <dbReference type="ARBA" id="ARBA00022617"/>
    </source>
</evidence>
<dbReference type="Pfam" id="PF01654">
    <property type="entry name" value="Cyt_bd_oxida_I"/>
    <property type="match status" value="1"/>
</dbReference>
<dbReference type="EMBL" id="OOFM01000004">
    <property type="protein sequence ID" value="SPL63504.1"/>
    <property type="molecule type" value="Genomic_DNA"/>
</dbReference>
<dbReference type="GO" id="GO:0005886">
    <property type="term" value="C:plasma membrane"/>
    <property type="evidence" value="ECO:0007669"/>
    <property type="project" value="UniProtKB-SubCell"/>
</dbReference>
<reference evidence="14 17" key="3">
    <citation type="submission" date="2020-05" db="EMBL/GenBank/DDBJ databases">
        <title>Draft Genome Sequence of Ochrobactrum soli Isolated from Stable Fly Gut.</title>
        <authorList>
            <person name="Pileggi M.T."/>
            <person name="Vazhakkala L.J."/>
            <person name="Wong C.N."/>
        </authorList>
    </citation>
    <scope>NUCLEOTIDE SEQUENCE [LARGE SCALE GENOMIC DNA]</scope>
    <source>
        <strain evidence="14 17">MTP-C0764</strain>
    </source>
</reference>
<dbReference type="Proteomes" id="UP000574931">
    <property type="component" value="Unassembled WGS sequence"/>
</dbReference>
<proteinExistence type="inferred from homology"/>
<keyword evidence="7 13" id="KW-0812">Transmembrane</keyword>
<organism evidence="15 16">
    <name type="scientific">Ochrobactrum soli</name>
    <dbReference type="NCBI Taxonomy" id="2448455"/>
    <lineage>
        <taxon>Bacteria</taxon>
        <taxon>Pseudomonadati</taxon>
        <taxon>Pseudomonadota</taxon>
        <taxon>Alphaproteobacteria</taxon>
        <taxon>Hyphomicrobiales</taxon>
        <taxon>Brucellaceae</taxon>
        <taxon>Brucella/Ochrobactrum group</taxon>
        <taxon>Ochrobactrum</taxon>
    </lineage>
</organism>
<evidence type="ECO:0000313" key="17">
    <source>
        <dbReference type="Proteomes" id="UP000574931"/>
    </source>
</evidence>
<keyword evidence="11 13" id="KW-0408">Iron</keyword>
<keyword evidence="9 13" id="KW-0249">Electron transport</keyword>
<evidence type="ECO:0000256" key="9">
    <source>
        <dbReference type="ARBA" id="ARBA00022982"/>
    </source>
</evidence>
<evidence type="ECO:0000256" key="12">
    <source>
        <dbReference type="ARBA" id="ARBA00023136"/>
    </source>
</evidence>
<feature type="transmembrane region" description="Helical" evidence="13">
    <location>
        <begin position="20"/>
        <end position="43"/>
    </location>
</feature>
<keyword evidence="15" id="KW-0560">Oxidoreductase</keyword>
<keyword evidence="17" id="KW-1185">Reference proteome</keyword>
<sequence>MELDIVSLSRLQFAITALYHFLFVPLTLGLSVLLAIMETVYVMTGRLIWRQMTKFWGTLFGINFAIGVATGIVMEFQFGMNWSYYSHYVGDIFGAPLAIEGLMAFFLEATFVGLFFFGWDRLSKVGHLIATYAVAAGSNFSALWILIANGWMQNPVGSAFNPETMRMEITDFFAVLMNPVAQAKFVHTVSAGYATASVFVLGVSAWYLLKGRSVELAKRSMTVAASFGLAASLSVVVLGDESGYLANEHQKMKIAAIEAMWETEPAPAPFTAFGIPDQQARETHFAVQIPWVMGLIGTRSLTTPIQGINELVQNAENHIRNGIVAYDALQKIRAAGDTSAVPQDVKDVFADNSQWLGYALLLKRYVDDPRTATDEQITKAANDTVPGVLPLFWAFRIMVAIGFALILLTGTFFVLSARRKLDQHRFLLKVAVFAIPLPWIAAEMGWIVAEFGRQPWIIEGILPTAVAVSNLGASTVLLTIIGFVAIYTVLFIIEMGLMIRAIKAGPEPDSKPEAMLAPASIAPAE</sequence>
<evidence type="ECO:0000256" key="7">
    <source>
        <dbReference type="ARBA" id="ARBA00022692"/>
    </source>
</evidence>
<dbReference type="PIRSF" id="PIRSF006446">
    <property type="entry name" value="Cyt_quinol_oxidase_1"/>
    <property type="match status" value="1"/>
</dbReference>
<evidence type="ECO:0000313" key="14">
    <source>
        <dbReference type="EMBL" id="NNU59428.1"/>
    </source>
</evidence>
<keyword evidence="5" id="KW-0997">Cell inner membrane</keyword>
<protein>
    <submittedName>
        <fullName evidence="14">Cytochrome bd-I ubiquinol oxidase subunit CydA</fullName>
    </submittedName>
    <submittedName>
        <fullName evidence="15">Cytochrome d ubiquinol oxidase subunit I</fullName>
        <ecNumber evidence="15">1.10.3.-</ecNumber>
    </submittedName>
</protein>
<comment type="similarity">
    <text evidence="2 13">Belongs to the cytochrome ubiquinol oxidase subunit 1 family.</text>
</comment>
<evidence type="ECO:0000313" key="16">
    <source>
        <dbReference type="Proteomes" id="UP000246073"/>
    </source>
</evidence>
<keyword evidence="12 13" id="KW-0472">Membrane</keyword>
<evidence type="ECO:0000256" key="1">
    <source>
        <dbReference type="ARBA" id="ARBA00004429"/>
    </source>
</evidence>
<keyword evidence="4 13" id="KW-1003">Cell membrane</keyword>
<keyword evidence="3 13" id="KW-0813">Transport</keyword>
<dbReference type="EMBL" id="JABFCY010000002">
    <property type="protein sequence ID" value="NNU59428.1"/>
    <property type="molecule type" value="Genomic_DNA"/>
</dbReference>
<dbReference type="GO" id="GO:0046872">
    <property type="term" value="F:metal ion binding"/>
    <property type="evidence" value="ECO:0007669"/>
    <property type="project" value="UniProtKB-UniRule"/>
</dbReference>
<dbReference type="GO" id="GO:0020037">
    <property type="term" value="F:heme binding"/>
    <property type="evidence" value="ECO:0007669"/>
    <property type="project" value="TreeGrafter"/>
</dbReference>
<feature type="transmembrane region" description="Helical" evidence="13">
    <location>
        <begin position="55"/>
        <end position="73"/>
    </location>
</feature>
<feature type="transmembrane region" description="Helical" evidence="13">
    <location>
        <begin position="93"/>
        <end position="117"/>
    </location>
</feature>
<feature type="transmembrane region" description="Helical" evidence="13">
    <location>
        <begin position="185"/>
        <end position="209"/>
    </location>
</feature>
<feature type="transmembrane region" description="Helical" evidence="13">
    <location>
        <begin position="221"/>
        <end position="239"/>
    </location>
</feature>
<evidence type="ECO:0000256" key="4">
    <source>
        <dbReference type="ARBA" id="ARBA00022475"/>
    </source>
</evidence>
<dbReference type="RefSeq" id="WP_109367414.1">
    <property type="nucleotide sequence ID" value="NZ_JABFCY010000002.1"/>
</dbReference>
<dbReference type="Proteomes" id="UP000246073">
    <property type="component" value="Unassembled WGS sequence"/>
</dbReference>
<dbReference type="GO" id="GO:0016682">
    <property type="term" value="F:oxidoreductase activity, acting on diphenols and related substances as donors, oxygen as acceptor"/>
    <property type="evidence" value="ECO:0007669"/>
    <property type="project" value="TreeGrafter"/>
</dbReference>
<dbReference type="AlphaFoldDB" id="A0A2P9HHC0"/>
<evidence type="ECO:0000256" key="2">
    <source>
        <dbReference type="ARBA" id="ARBA00009819"/>
    </source>
</evidence>
<dbReference type="GO" id="GO:0070069">
    <property type="term" value="C:cytochrome complex"/>
    <property type="evidence" value="ECO:0007669"/>
    <property type="project" value="UniProtKB-UniRule"/>
</dbReference>
<name>A0A2P9HHC0_9HYPH</name>
<dbReference type="InterPro" id="IPR002585">
    <property type="entry name" value="Cyt-d_ubiquinol_oxidase_su_1"/>
</dbReference>
<evidence type="ECO:0000256" key="8">
    <source>
        <dbReference type="ARBA" id="ARBA00022723"/>
    </source>
</evidence>
<dbReference type="PANTHER" id="PTHR30365:SF0">
    <property type="entry name" value="CYTOCHROME BD-I UBIQUINOL OXIDASE SUBUNIT 1"/>
    <property type="match status" value="1"/>
</dbReference>
<feature type="transmembrane region" description="Helical" evidence="13">
    <location>
        <begin position="469"/>
        <end position="493"/>
    </location>
</feature>
<feature type="transmembrane region" description="Helical" evidence="13">
    <location>
        <begin position="129"/>
        <end position="152"/>
    </location>
</feature>
<feature type="transmembrane region" description="Helical" evidence="13">
    <location>
        <begin position="427"/>
        <end position="449"/>
    </location>
</feature>